<keyword evidence="3" id="KW-1185">Reference proteome</keyword>
<dbReference type="AlphaFoldDB" id="A0AAW1XU86"/>
<evidence type="ECO:0000256" key="1">
    <source>
        <dbReference type="SAM" id="MobiDB-lite"/>
    </source>
</evidence>
<accession>A0AAW1XU86</accession>
<proteinExistence type="predicted"/>
<dbReference type="EMBL" id="JBEDUW010000003">
    <property type="protein sequence ID" value="KAK9939463.1"/>
    <property type="molecule type" value="Genomic_DNA"/>
</dbReference>
<evidence type="ECO:0000313" key="2">
    <source>
        <dbReference type="EMBL" id="KAK9939463.1"/>
    </source>
</evidence>
<name>A0AAW1XU86_RUBAR</name>
<reference evidence="2 3" key="1">
    <citation type="journal article" date="2023" name="G3 (Bethesda)">
        <title>A chromosome-length genome assembly and annotation of blackberry (Rubus argutus, cv. 'Hillquist').</title>
        <authorList>
            <person name="Bruna T."/>
            <person name="Aryal R."/>
            <person name="Dudchenko O."/>
            <person name="Sargent D.J."/>
            <person name="Mead D."/>
            <person name="Buti M."/>
            <person name="Cavallini A."/>
            <person name="Hytonen T."/>
            <person name="Andres J."/>
            <person name="Pham M."/>
            <person name="Weisz D."/>
            <person name="Mascagni F."/>
            <person name="Usai G."/>
            <person name="Natali L."/>
            <person name="Bassil N."/>
            <person name="Fernandez G.E."/>
            <person name="Lomsadze A."/>
            <person name="Armour M."/>
            <person name="Olukolu B."/>
            <person name="Poorten T."/>
            <person name="Britton C."/>
            <person name="Davik J."/>
            <person name="Ashrafi H."/>
            <person name="Aiden E.L."/>
            <person name="Borodovsky M."/>
            <person name="Worthington M."/>
        </authorList>
    </citation>
    <scope>NUCLEOTIDE SEQUENCE [LARGE SCALE GENOMIC DNA]</scope>
    <source>
        <strain evidence="2">PI 553951</strain>
    </source>
</reference>
<protein>
    <submittedName>
        <fullName evidence="2">Uncharacterized protein</fullName>
    </submittedName>
</protein>
<feature type="compositionally biased region" description="Gly residues" evidence="1">
    <location>
        <begin position="40"/>
        <end position="51"/>
    </location>
</feature>
<sequence>MMSGHSSGHSKEAAADWALQGSSNGGLGMVRTTVVLWTGHGQGSSNGGSEGCSGERRRTNPAAASRLGGSGFVLTADCNNNDFGFVKMII</sequence>
<organism evidence="2 3">
    <name type="scientific">Rubus argutus</name>
    <name type="common">Southern blackberry</name>
    <dbReference type="NCBI Taxonomy" id="59490"/>
    <lineage>
        <taxon>Eukaryota</taxon>
        <taxon>Viridiplantae</taxon>
        <taxon>Streptophyta</taxon>
        <taxon>Embryophyta</taxon>
        <taxon>Tracheophyta</taxon>
        <taxon>Spermatophyta</taxon>
        <taxon>Magnoliopsida</taxon>
        <taxon>eudicotyledons</taxon>
        <taxon>Gunneridae</taxon>
        <taxon>Pentapetalae</taxon>
        <taxon>rosids</taxon>
        <taxon>fabids</taxon>
        <taxon>Rosales</taxon>
        <taxon>Rosaceae</taxon>
        <taxon>Rosoideae</taxon>
        <taxon>Rosoideae incertae sedis</taxon>
        <taxon>Rubus</taxon>
    </lineage>
</organism>
<dbReference type="Proteomes" id="UP001457282">
    <property type="component" value="Unassembled WGS sequence"/>
</dbReference>
<comment type="caution">
    <text evidence="2">The sequence shown here is derived from an EMBL/GenBank/DDBJ whole genome shotgun (WGS) entry which is preliminary data.</text>
</comment>
<feature type="region of interest" description="Disordered" evidence="1">
    <location>
        <begin position="38"/>
        <end position="66"/>
    </location>
</feature>
<evidence type="ECO:0000313" key="3">
    <source>
        <dbReference type="Proteomes" id="UP001457282"/>
    </source>
</evidence>
<gene>
    <name evidence="2" type="ORF">M0R45_016158</name>
</gene>